<gene>
    <name evidence="1" type="ORF">PORUE0001_1173</name>
</gene>
<proteinExistence type="predicted"/>
<sequence length="117" mass="13525">MKRNYFISLLGLISMLTLTSCGTTSLYSWYGYDNQIHEFTKKRTPESEAKLIKTYEKLINTPNGVRKTVQPGICAEYGYLLLKSDKKEEGLAMLKKEIELYPESAVFISRIIKQFEK</sequence>
<protein>
    <recommendedName>
        <fullName evidence="3">DUF4810 domain-containing protein</fullName>
    </recommendedName>
</protein>
<organism evidence="1 2">
    <name type="scientific">Porphyromonas uenonis 60-3</name>
    <dbReference type="NCBI Taxonomy" id="596327"/>
    <lineage>
        <taxon>Bacteria</taxon>
        <taxon>Pseudomonadati</taxon>
        <taxon>Bacteroidota</taxon>
        <taxon>Bacteroidia</taxon>
        <taxon>Bacteroidales</taxon>
        <taxon>Porphyromonadaceae</taxon>
        <taxon>Porphyromonas</taxon>
    </lineage>
</organism>
<dbReference type="Pfam" id="PF16068">
    <property type="entry name" value="DUF4810"/>
    <property type="match status" value="1"/>
</dbReference>
<name>C2MBZ5_9PORP</name>
<evidence type="ECO:0000313" key="1">
    <source>
        <dbReference type="EMBL" id="EEK16758.1"/>
    </source>
</evidence>
<dbReference type="RefSeq" id="WP_007365420.1">
    <property type="nucleotide sequence ID" value="NZ_ACLR01000160.1"/>
</dbReference>
<accession>C2MBZ5</accession>
<dbReference type="InterPro" id="IPR014508">
    <property type="entry name" value="UCP020555_TPR-like"/>
</dbReference>
<keyword evidence="2" id="KW-1185">Reference proteome</keyword>
<evidence type="ECO:0000313" key="2">
    <source>
        <dbReference type="Proteomes" id="UP000003303"/>
    </source>
</evidence>
<dbReference type="eggNOG" id="COG4259">
    <property type="taxonomic scope" value="Bacteria"/>
</dbReference>
<reference evidence="1 2" key="1">
    <citation type="submission" date="2009-04" db="EMBL/GenBank/DDBJ databases">
        <authorList>
            <person name="Sebastian Y."/>
            <person name="Madupu R."/>
            <person name="Durkin A.S."/>
            <person name="Torralba M."/>
            <person name="Methe B."/>
            <person name="Sutton G.G."/>
            <person name="Strausberg R.L."/>
            <person name="Nelson K.E."/>
        </authorList>
    </citation>
    <scope>NUCLEOTIDE SEQUENCE [LARGE SCALE GENOMIC DNA]</scope>
    <source>
        <strain evidence="1 2">60-3</strain>
    </source>
</reference>
<dbReference type="STRING" id="596327.PORUE0001_1173"/>
<dbReference type="PROSITE" id="PS51257">
    <property type="entry name" value="PROKAR_LIPOPROTEIN"/>
    <property type="match status" value="1"/>
</dbReference>
<comment type="caution">
    <text evidence="1">The sequence shown here is derived from an EMBL/GenBank/DDBJ whole genome shotgun (WGS) entry which is preliminary data.</text>
</comment>
<dbReference type="Proteomes" id="UP000003303">
    <property type="component" value="Unassembled WGS sequence"/>
</dbReference>
<dbReference type="OrthoDB" id="9800218at2"/>
<dbReference type="EMBL" id="ACLR01000160">
    <property type="protein sequence ID" value="EEK16758.1"/>
    <property type="molecule type" value="Genomic_DNA"/>
</dbReference>
<dbReference type="AlphaFoldDB" id="C2MBZ5"/>
<evidence type="ECO:0008006" key="3">
    <source>
        <dbReference type="Google" id="ProtNLM"/>
    </source>
</evidence>